<proteinExistence type="inferred from homology"/>
<feature type="region of interest" description="Disordered" evidence="8">
    <location>
        <begin position="1927"/>
        <end position="1959"/>
    </location>
</feature>
<dbReference type="CDD" id="cd18033">
    <property type="entry name" value="DEXDc_FANCM"/>
    <property type="match status" value="1"/>
</dbReference>
<evidence type="ECO:0000256" key="5">
    <source>
        <dbReference type="ARBA" id="ARBA00022806"/>
    </source>
</evidence>
<feature type="compositionally biased region" description="Low complexity" evidence="8">
    <location>
        <begin position="1999"/>
        <end position="2020"/>
    </location>
</feature>
<feature type="compositionally biased region" description="Basic and acidic residues" evidence="8">
    <location>
        <begin position="1012"/>
        <end position="1043"/>
    </location>
</feature>
<feature type="compositionally biased region" description="Gly residues" evidence="8">
    <location>
        <begin position="2450"/>
        <end position="2461"/>
    </location>
</feature>
<comment type="similarity">
    <text evidence="2">Belongs to the DEAD box helicase family. DEAH subfamily. FANCM sub-subfamily.</text>
</comment>
<evidence type="ECO:0000256" key="7">
    <source>
        <dbReference type="ARBA" id="ARBA00023242"/>
    </source>
</evidence>
<organism evidence="11 12">
    <name type="scientific">Acanthamoeba castellanii (strain ATCC 30010 / Neff)</name>
    <dbReference type="NCBI Taxonomy" id="1257118"/>
    <lineage>
        <taxon>Eukaryota</taxon>
        <taxon>Amoebozoa</taxon>
        <taxon>Discosea</taxon>
        <taxon>Longamoebia</taxon>
        <taxon>Centramoebida</taxon>
        <taxon>Acanthamoebidae</taxon>
        <taxon>Acanthamoeba</taxon>
    </lineage>
</organism>
<dbReference type="GO" id="GO:0005634">
    <property type="term" value="C:nucleus"/>
    <property type="evidence" value="ECO:0007669"/>
    <property type="project" value="UniProtKB-SubCell"/>
</dbReference>
<feature type="region of interest" description="Disordered" evidence="8">
    <location>
        <begin position="2394"/>
        <end position="2476"/>
    </location>
</feature>
<dbReference type="Gene3D" id="3.40.50.10130">
    <property type="match status" value="1"/>
</dbReference>
<dbReference type="KEGG" id="acan:ACA1_376610"/>
<feature type="compositionally biased region" description="Basic and acidic residues" evidence="8">
    <location>
        <begin position="1390"/>
        <end position="1399"/>
    </location>
</feature>
<evidence type="ECO:0000256" key="3">
    <source>
        <dbReference type="ARBA" id="ARBA00022741"/>
    </source>
</evidence>
<keyword evidence="12" id="KW-1185">Reference proteome</keyword>
<dbReference type="SMART" id="SM00490">
    <property type="entry name" value="HELICc"/>
    <property type="match status" value="1"/>
</dbReference>
<dbReference type="PROSITE" id="PS51194">
    <property type="entry name" value="HELICASE_CTER"/>
    <property type="match status" value="1"/>
</dbReference>
<dbReference type="STRING" id="1257118.L8HHL1"/>
<feature type="compositionally biased region" description="Polar residues" evidence="8">
    <location>
        <begin position="972"/>
        <end position="985"/>
    </location>
</feature>
<feature type="compositionally biased region" description="Low complexity" evidence="8">
    <location>
        <begin position="1077"/>
        <end position="1093"/>
    </location>
</feature>
<reference evidence="11 12" key="1">
    <citation type="journal article" date="2013" name="Genome Biol.">
        <title>Genome of Acanthamoeba castellanii highlights extensive lateral gene transfer and early evolution of tyrosine kinase signaling.</title>
        <authorList>
            <person name="Clarke M."/>
            <person name="Lohan A.J."/>
            <person name="Liu B."/>
            <person name="Lagkouvardos I."/>
            <person name="Roy S."/>
            <person name="Zafar N."/>
            <person name="Bertelli C."/>
            <person name="Schilde C."/>
            <person name="Kianianmomeni A."/>
            <person name="Burglin T.R."/>
            <person name="Frech C."/>
            <person name="Turcotte B."/>
            <person name="Kopec K.O."/>
            <person name="Synnott J.M."/>
            <person name="Choo C."/>
            <person name="Paponov I."/>
            <person name="Finkler A."/>
            <person name="Soon Heng Tan C."/>
            <person name="Hutchins A.P."/>
            <person name="Weinmeier T."/>
            <person name="Rattei T."/>
            <person name="Chu J.S."/>
            <person name="Gimenez G."/>
            <person name="Irimia M."/>
            <person name="Rigden D.J."/>
            <person name="Fitzpatrick D.A."/>
            <person name="Lorenzo-Morales J."/>
            <person name="Bateman A."/>
            <person name="Chiu C.H."/>
            <person name="Tang P."/>
            <person name="Hegemann P."/>
            <person name="Fromm H."/>
            <person name="Raoult D."/>
            <person name="Greub G."/>
            <person name="Miranda-Saavedra D."/>
            <person name="Chen N."/>
            <person name="Nash P."/>
            <person name="Ginger M.L."/>
            <person name="Horn M."/>
            <person name="Schaap P."/>
            <person name="Caler L."/>
            <person name="Loftus B."/>
        </authorList>
    </citation>
    <scope>NUCLEOTIDE SEQUENCE [LARGE SCALE GENOMIC DNA]</scope>
    <source>
        <strain evidence="11 12">Neff</strain>
    </source>
</reference>
<feature type="compositionally biased region" description="Basic and acidic residues" evidence="8">
    <location>
        <begin position="1205"/>
        <end position="1215"/>
    </location>
</feature>
<feature type="region of interest" description="Disordered" evidence="8">
    <location>
        <begin position="1999"/>
        <end position="2088"/>
    </location>
</feature>
<accession>L8HHL1</accession>
<dbReference type="Pfam" id="PF00270">
    <property type="entry name" value="DEAD"/>
    <property type="match status" value="1"/>
</dbReference>
<keyword evidence="6" id="KW-0067">ATP-binding</keyword>
<dbReference type="Proteomes" id="UP000011083">
    <property type="component" value="Unassembled WGS sequence"/>
</dbReference>
<feature type="region of interest" description="Disordered" evidence="8">
    <location>
        <begin position="820"/>
        <end position="845"/>
    </location>
</feature>
<evidence type="ECO:0000313" key="12">
    <source>
        <dbReference type="Proteomes" id="UP000011083"/>
    </source>
</evidence>
<feature type="compositionally biased region" description="Low complexity" evidence="8">
    <location>
        <begin position="1796"/>
        <end position="1807"/>
    </location>
</feature>
<feature type="compositionally biased region" description="Acidic residues" evidence="8">
    <location>
        <begin position="1600"/>
        <end position="1639"/>
    </location>
</feature>
<dbReference type="GO" id="GO:0045003">
    <property type="term" value="P:double-strand break repair via synthesis-dependent strand annealing"/>
    <property type="evidence" value="ECO:0007669"/>
    <property type="project" value="TreeGrafter"/>
</dbReference>
<dbReference type="InterPro" id="IPR011545">
    <property type="entry name" value="DEAD/DEAH_box_helicase_dom"/>
</dbReference>
<dbReference type="InterPro" id="IPR039686">
    <property type="entry name" value="FANCM/Mph1-like_ID"/>
</dbReference>
<feature type="region of interest" description="Disordered" evidence="8">
    <location>
        <begin position="1457"/>
        <end position="1534"/>
    </location>
</feature>
<dbReference type="GO" id="GO:0016787">
    <property type="term" value="F:hydrolase activity"/>
    <property type="evidence" value="ECO:0007669"/>
    <property type="project" value="UniProtKB-KW"/>
</dbReference>
<dbReference type="InterPro" id="IPR044749">
    <property type="entry name" value="FANCM_DEXDc"/>
</dbReference>
<feature type="compositionally biased region" description="Low complexity" evidence="8">
    <location>
        <begin position="1216"/>
        <end position="1234"/>
    </location>
</feature>
<keyword evidence="3" id="KW-0547">Nucleotide-binding</keyword>
<dbReference type="GO" id="GO:0009378">
    <property type="term" value="F:four-way junction helicase activity"/>
    <property type="evidence" value="ECO:0007669"/>
    <property type="project" value="TreeGrafter"/>
</dbReference>
<keyword evidence="7" id="KW-0539">Nucleus</keyword>
<dbReference type="Gene3D" id="1.20.1320.20">
    <property type="entry name" value="hef helicase domain"/>
    <property type="match status" value="1"/>
</dbReference>
<feature type="compositionally biased region" description="Basic and acidic residues" evidence="8">
    <location>
        <begin position="2466"/>
        <end position="2476"/>
    </location>
</feature>
<keyword evidence="5 11" id="KW-0347">Helicase</keyword>
<dbReference type="InterPro" id="IPR027417">
    <property type="entry name" value="P-loop_NTPase"/>
</dbReference>
<dbReference type="GO" id="GO:0043138">
    <property type="term" value="F:3'-5' DNA helicase activity"/>
    <property type="evidence" value="ECO:0007669"/>
    <property type="project" value="InterPro"/>
</dbReference>
<feature type="compositionally biased region" description="Acidic residues" evidence="8">
    <location>
        <begin position="1685"/>
        <end position="1708"/>
    </location>
</feature>
<feature type="compositionally biased region" description="Polar residues" evidence="8">
    <location>
        <begin position="1784"/>
        <end position="1795"/>
    </location>
</feature>
<dbReference type="RefSeq" id="XP_004353716.1">
    <property type="nucleotide sequence ID" value="XM_004353664.1"/>
</dbReference>
<feature type="compositionally biased region" description="Low complexity" evidence="8">
    <location>
        <begin position="10"/>
        <end position="30"/>
    </location>
</feature>
<evidence type="ECO:0000259" key="10">
    <source>
        <dbReference type="PROSITE" id="PS51194"/>
    </source>
</evidence>
<dbReference type="SUPFAM" id="SSF52540">
    <property type="entry name" value="P-loop containing nucleoside triphosphate hydrolases"/>
    <property type="match status" value="1"/>
</dbReference>
<name>L8HHL1_ACACF</name>
<feature type="region of interest" description="Disordered" evidence="8">
    <location>
        <begin position="1341"/>
        <end position="1442"/>
    </location>
</feature>
<dbReference type="CDD" id="cd18801">
    <property type="entry name" value="SF2_C_FANCM_Hef"/>
    <property type="match status" value="1"/>
</dbReference>
<feature type="compositionally biased region" description="Acidic residues" evidence="8">
    <location>
        <begin position="112"/>
        <end position="134"/>
    </location>
</feature>
<dbReference type="PANTHER" id="PTHR14025:SF20">
    <property type="entry name" value="FANCONI ANEMIA GROUP M PROTEIN"/>
    <property type="match status" value="1"/>
</dbReference>
<dbReference type="OrthoDB" id="164902at2759"/>
<feature type="region of interest" description="Disordered" evidence="8">
    <location>
        <begin position="1205"/>
        <end position="1320"/>
    </location>
</feature>
<evidence type="ECO:0000256" key="8">
    <source>
        <dbReference type="SAM" id="MobiDB-lite"/>
    </source>
</evidence>
<feature type="domain" description="Helicase C-terminal" evidence="10">
    <location>
        <begin position="525"/>
        <end position="691"/>
    </location>
</feature>
<feature type="compositionally biased region" description="Low complexity" evidence="8">
    <location>
        <begin position="950"/>
        <end position="962"/>
    </location>
</feature>
<protein>
    <submittedName>
        <fullName evidence="11">DEAD/DEAH box helicase domain containing protein</fullName>
    </submittedName>
</protein>
<dbReference type="GeneID" id="14925197"/>
<sequence length="2476" mass="267173">MQQAEQRLMSSTTTSRTTAATVTTAATPSTPGSYLLKGKSTQTQRSPAAPSPALRGGRGRGRGEIASPSAGGGGSGGRGRGRGCRGGGARGRGGAQGIVKGRGRGRGKSFPDDEEEQAQAGEEGDEAERDDEGEERTNGGGGGGRRKSGGSIDLAFHFPEPEDDEPPRLDLDAADSWIYPSNYPRRDYQYSITRKALFRNTLVSLPTGLGKTFIAAVVMYNFYRWFPEGKVVFMAPTKPLVAQQITACYQIMGLPEDDTVTMTGQISPEKRREAWRSKRVFYVTPQILTNDISRQACDAKSIVCLVVDEAHRALGNYAYCTVVKAIASATRHFRILALTNMEQVQQVIHNLLISNLEVRTSEDIDVRAYIHSTKLEMVRLSLTPELNAARSLFIELLKIPLDKLHNMRAFWTNEPEKASRFLLLDAKRKFEGHPSPAIPPNAYGQVHSQFALAITLYHAWGLLNTYGFRATKNYLSDLREEVQANKEGTAKSKKALVNMPQFHNLMLMLEEFADNAGFNHPKLQKVEELVLQHFQRSPGGNTRVMIFAQFRDTVEEICELLAPHAPHIKSMPFVGQGVGRSSAGFTQKEQSRVIEEFKKGGYNTLVSTCIGEEGLDIGEVDLIICFDAQASPTRMVQRMGRTGRKRDGRCVVLVTEGAEEAVFKKSQQTSKSINMKIMKPESFALYKECPRMIPVEIKPKVDERHMTIASPKKKVKGTKGGKSAGVVPRGAYLDKHQAAWLRSNYGATDEVELPALSLDTHLDRQAMPTPVHDIAHSDRALLLMNVMQFMDDNSADYDDAYGDEMQQFLDMDYIEPETVAARPATRSRAAKKPKLTKPPPEEEDPLEFDFHAALHNVKRPAAAPVRNSRVSSIFTEEDLHVLEEERRRDNDDASDDDDSVLDDWTVPSSAKEPKSKAKATDRAGPQPTKALKSTTTLPSDSSADTKKKGAATSAKATASAAAPKPPEPAAGNITSSRLRNLQRRVSFSDDSLKRPKPAASGPVAAVDPPRAVVEKQRAANTKRDKGKEKEQKSDDEYEFETHDWGGLTAMGVEPMVMDVNEGVARNDRSSAAPAPPATALQRQATPPTAAGAAHTLVVLSDDDEDDAADDFIAAAERERRRQVKKGEKERRKEREREKRRAFAPADCPMLMISHADREDPAVLDECMLGVFAATAGSGGSHASVSPSSFFPSLASLFLASVTDSAEKELEAKREASLANTPAAATSAASALRPAMKQSPSVPPVVTSSPCPPRPPPTAEDSALSTPTSIPSAPKPSATSSAATAAFDSSAVSLSAGQTATASSTRAKPEEEHQAWAQAPSAFSLGDDSMFDEIALAIDLDGLQAKPSESDAQQPPPAAVVQRDEEKAATPQPPVVERPTTKLGSRLSAKRWSDDSELRKATAHGPTSPQLLSVAAVPSSSPSPNPSPCLPEAEAEAEPSAAAALAVTAAAAAFLTVAPQQPQLARRSLSLKRKAPAGPSPQQARSTTAAEASAGSQEMREDARGRAADATAKAPVALQHKPSVDQLQSEEDSILQEFCTPPSVARGATAVDSPSHLLVNSLLSHEPAEAPRQRRRLRKGAATAKKAKQQQAASEVIHLESEDEDEEENENEEDEGEEEQVEEEEEEIEEVEDEGEDDFEVVVNEKQKREPNNKRRREEGPTKKKEEPKKKATESAMRRRLLANMVDDEASCDDEDEDDDDDDEDENGDLDSFICDGTIEEESPSDEASDAEEPENDLAIYRQSMLSQASARPANFRTPKRQVPNKYKMRFVEHTPETSPAPRSWETSPATSSFIASSPDSSTTTTPSIKRGAPCVPQPGQAVSVGRRLDFGLAGVDDHVDNDAEAEVVTDDDYGDDDLVMWGPRGGSSSSKTSTMTTTTKTSIPPARAPATPLSAPALAANSSHAATPNWTLGALDEFEGLDLSTAFPQLPSTLDEPLPPQHEEEAQKEPAAKKLRKSNVTIQIEETAAAAVKQEPDDYNDEHYNDDAANWSLGVSFSFSSDTSSSPTSPAKSTTPTPVSDISATSNSHHQPALRRTMSIPPSPYLVPSTTTTTTTQPTASNKKRSLTSLTALSSSPSTSTVMSPPSSPNAFLTPPAMAAPPTRSPLRRGVTLSALSAASSPAPSPQSPFPLDVNSPSRLPAHLLPRMPSTPELRRARKKTPPVIIVSSVQLGRSQIPQILRNKWKAPPVVYSLPPPGDFLVSCRNGVVRKTQKELEEGGQRDKVSQAIADAEKVGLRLVFLLEQDEKSGIAPGGRNYVESMDALMQLTQGSIHYSLLHSSSQAHSADLIYHLARKEMLDGGGMVGLGADFLDANARRLAFLRELPGLGIVPVLALLSRFENLRDIINAGPADLRHQLSCSRDHHDLVAQLHACFGSAGAAELTARLQPVAPLTPLTSPSSSSSSSAASSLTDVEDATPEATNLLRGQPKFNIASRLASKPAAPRAPPRGRGGAARPGPRGGRGRGRGERERRVRS</sequence>
<dbReference type="FunFam" id="3.40.50.300:FF:000861">
    <property type="entry name" value="Fanconi anemia, complementation group M"/>
    <property type="match status" value="1"/>
</dbReference>
<keyword evidence="4" id="KW-0378">Hydrolase</keyword>
<feature type="compositionally biased region" description="Low complexity" evidence="8">
    <location>
        <begin position="2067"/>
        <end position="2085"/>
    </location>
</feature>
<evidence type="ECO:0000256" key="6">
    <source>
        <dbReference type="ARBA" id="ARBA00022840"/>
    </source>
</evidence>
<dbReference type="GO" id="GO:0005524">
    <property type="term" value="F:ATP binding"/>
    <property type="evidence" value="ECO:0007669"/>
    <property type="project" value="UniProtKB-KW"/>
</dbReference>
<dbReference type="PANTHER" id="PTHR14025">
    <property type="entry name" value="FANCONI ANEMIA GROUP M FANCM FAMILY MEMBER"/>
    <property type="match status" value="1"/>
</dbReference>
<feature type="compositionally biased region" description="Gly residues" evidence="8">
    <location>
        <begin position="70"/>
        <end position="96"/>
    </location>
</feature>
<feature type="compositionally biased region" description="Low complexity" evidence="8">
    <location>
        <begin position="1002"/>
        <end position="1011"/>
    </location>
</feature>
<evidence type="ECO:0000256" key="1">
    <source>
        <dbReference type="ARBA" id="ARBA00004123"/>
    </source>
</evidence>
<dbReference type="SMART" id="SM00487">
    <property type="entry name" value="DEXDc"/>
    <property type="match status" value="1"/>
</dbReference>
<dbReference type="OMA" id="CELLAPH"/>
<feature type="compositionally biased region" description="Polar residues" evidence="8">
    <location>
        <begin position="1479"/>
        <end position="1495"/>
    </location>
</feature>
<feature type="compositionally biased region" description="Basic and acidic residues" evidence="8">
    <location>
        <begin position="1642"/>
        <end position="1676"/>
    </location>
</feature>
<comment type="subcellular location">
    <subcellularLocation>
        <location evidence="1">Nucleus</location>
    </subcellularLocation>
</comment>
<feature type="compositionally biased region" description="Basic and acidic residues" evidence="8">
    <location>
        <begin position="1117"/>
        <end position="1140"/>
    </location>
</feature>
<feature type="region of interest" description="Disordered" evidence="8">
    <location>
        <begin position="1862"/>
        <end position="1888"/>
    </location>
</feature>
<dbReference type="GO" id="GO:0036297">
    <property type="term" value="P:interstrand cross-link repair"/>
    <property type="evidence" value="ECO:0007669"/>
    <property type="project" value="TreeGrafter"/>
</dbReference>
<feature type="compositionally biased region" description="Acidic residues" evidence="8">
    <location>
        <begin position="1717"/>
        <end position="1735"/>
    </location>
</feature>
<dbReference type="Pfam" id="PF00271">
    <property type="entry name" value="Helicase_C"/>
    <property type="match status" value="1"/>
</dbReference>
<dbReference type="Gene3D" id="3.40.50.300">
    <property type="entry name" value="P-loop containing nucleotide triphosphate hydrolases"/>
    <property type="match status" value="2"/>
</dbReference>
<feature type="region of interest" description="Disordered" evidence="8">
    <location>
        <begin position="1061"/>
        <end position="1096"/>
    </location>
</feature>
<feature type="compositionally biased region" description="Acidic residues" evidence="8">
    <location>
        <begin position="892"/>
        <end position="901"/>
    </location>
</feature>
<evidence type="ECO:0000256" key="4">
    <source>
        <dbReference type="ARBA" id="ARBA00022801"/>
    </source>
</evidence>
<dbReference type="GO" id="GO:0000400">
    <property type="term" value="F:four-way junction DNA binding"/>
    <property type="evidence" value="ECO:0007669"/>
    <property type="project" value="TreeGrafter"/>
</dbReference>
<feature type="compositionally biased region" description="Low complexity" evidence="8">
    <location>
        <begin position="1580"/>
        <end position="1592"/>
    </location>
</feature>
<dbReference type="InterPro" id="IPR014001">
    <property type="entry name" value="Helicase_ATP-bd"/>
</dbReference>
<feature type="compositionally biased region" description="Basic and acidic residues" evidence="8">
    <location>
        <begin position="1941"/>
        <end position="1952"/>
    </location>
</feature>
<feature type="compositionally biased region" description="Low complexity" evidence="8">
    <location>
        <begin position="1264"/>
        <end position="1292"/>
    </location>
</feature>
<feature type="region of interest" description="Disordered" evidence="8">
    <location>
        <begin position="884"/>
        <end position="1047"/>
    </location>
</feature>
<dbReference type="EMBL" id="KB007836">
    <property type="protein sequence ID" value="ELR24188.1"/>
    <property type="molecule type" value="Genomic_DNA"/>
</dbReference>
<feature type="region of interest" description="Disordered" evidence="8">
    <location>
        <begin position="1561"/>
        <end position="1820"/>
    </location>
</feature>
<evidence type="ECO:0000259" key="9">
    <source>
        <dbReference type="PROSITE" id="PS51192"/>
    </source>
</evidence>
<feature type="compositionally biased region" description="Polar residues" evidence="8">
    <location>
        <begin position="1294"/>
        <end position="1305"/>
    </location>
</feature>
<dbReference type="VEuPathDB" id="AmoebaDB:ACA1_376610"/>
<evidence type="ECO:0000256" key="2">
    <source>
        <dbReference type="ARBA" id="ARBA00009889"/>
    </source>
</evidence>
<evidence type="ECO:0000313" key="11">
    <source>
        <dbReference type="EMBL" id="ELR24188.1"/>
    </source>
</evidence>
<feature type="region of interest" description="Disordered" evidence="8">
    <location>
        <begin position="1"/>
        <end position="169"/>
    </location>
</feature>
<dbReference type="CDD" id="cd12091">
    <property type="entry name" value="FANCM_ID"/>
    <property type="match status" value="1"/>
</dbReference>
<feature type="region of interest" description="Disordered" evidence="8">
    <location>
        <begin position="1117"/>
        <end position="1141"/>
    </location>
</feature>
<gene>
    <name evidence="11" type="ORF">ACA1_376610</name>
</gene>
<feature type="domain" description="Helicase ATP-binding" evidence="9">
    <location>
        <begin position="192"/>
        <end position="339"/>
    </location>
</feature>
<feature type="compositionally biased region" description="Basic and acidic residues" evidence="8">
    <location>
        <begin position="1497"/>
        <end position="1506"/>
    </location>
</feature>
<dbReference type="InterPro" id="IPR001650">
    <property type="entry name" value="Helicase_C-like"/>
</dbReference>
<dbReference type="PROSITE" id="PS51192">
    <property type="entry name" value="HELICASE_ATP_BIND_1"/>
    <property type="match status" value="1"/>
</dbReference>
<feature type="compositionally biased region" description="Basic and acidic residues" evidence="8">
    <location>
        <begin position="911"/>
        <end position="921"/>
    </location>
</feature>
<feature type="compositionally biased region" description="Low complexity" evidence="8">
    <location>
        <begin position="2394"/>
        <end position="2412"/>
    </location>
</feature>
<feature type="compositionally biased region" description="Low complexity" evidence="8">
    <location>
        <begin position="1867"/>
        <end position="1888"/>
    </location>
</feature>